<evidence type="ECO:0000256" key="2">
    <source>
        <dbReference type="ARBA" id="ARBA00022692"/>
    </source>
</evidence>
<evidence type="ECO:0000256" key="1">
    <source>
        <dbReference type="ARBA" id="ARBA00004141"/>
    </source>
</evidence>
<feature type="transmembrane region" description="Helical" evidence="5">
    <location>
        <begin position="79"/>
        <end position="98"/>
    </location>
</feature>
<keyword evidence="3 5" id="KW-1133">Transmembrane helix</keyword>
<dbReference type="Pfam" id="PF13564">
    <property type="entry name" value="DoxX_2"/>
    <property type="match status" value="1"/>
</dbReference>
<reference evidence="7 9" key="2">
    <citation type="submission" date="2016-10" db="EMBL/GenBank/DDBJ databases">
        <authorList>
            <person name="Varghese N."/>
            <person name="Submissions S."/>
        </authorList>
    </citation>
    <scope>NUCLEOTIDE SEQUENCE [LARGE SCALE GENOMIC DNA]</scope>
    <source>
        <strain evidence="7 9">DSW-5</strain>
    </source>
</reference>
<evidence type="ECO:0000313" key="6">
    <source>
        <dbReference type="EMBL" id="KOY51491.1"/>
    </source>
</evidence>
<dbReference type="Proteomes" id="UP000183071">
    <property type="component" value="Unassembled WGS sequence"/>
</dbReference>
<organism evidence="6 8">
    <name type="scientific">Polaribacter dokdonensis DSW-5</name>
    <dbReference type="NCBI Taxonomy" id="1300348"/>
    <lineage>
        <taxon>Bacteria</taxon>
        <taxon>Pseudomonadati</taxon>
        <taxon>Bacteroidota</taxon>
        <taxon>Flavobacteriia</taxon>
        <taxon>Flavobacteriales</taxon>
        <taxon>Flavobacteriaceae</taxon>
    </lineage>
</organism>
<proteinExistence type="predicted"/>
<evidence type="ECO:0000256" key="4">
    <source>
        <dbReference type="ARBA" id="ARBA00023136"/>
    </source>
</evidence>
<feature type="transmembrane region" description="Helical" evidence="5">
    <location>
        <begin position="54"/>
        <end position="73"/>
    </location>
</feature>
<keyword evidence="9" id="KW-1185">Reference proteome</keyword>
<accession>A0A0M9CFB1</accession>
<dbReference type="STRING" id="1300348.I602_1051"/>
<dbReference type="InterPro" id="IPR032808">
    <property type="entry name" value="DoxX"/>
</dbReference>
<dbReference type="Proteomes" id="UP000037716">
    <property type="component" value="Unassembled WGS sequence"/>
</dbReference>
<evidence type="ECO:0000256" key="3">
    <source>
        <dbReference type="ARBA" id="ARBA00022989"/>
    </source>
</evidence>
<gene>
    <name evidence="6" type="ORF">I602_1051</name>
    <name evidence="7" type="ORF">SAMN05444353_0726</name>
</gene>
<dbReference type="PATRIC" id="fig|1300348.6.peg.1051"/>
<dbReference type="GO" id="GO:0016020">
    <property type="term" value="C:membrane"/>
    <property type="evidence" value="ECO:0007669"/>
    <property type="project" value="UniProtKB-SubCell"/>
</dbReference>
<feature type="transmembrane region" description="Helical" evidence="5">
    <location>
        <begin position="6"/>
        <end position="25"/>
    </location>
</feature>
<protein>
    <submittedName>
        <fullName evidence="7">DoxX-like family protein</fullName>
    </submittedName>
</protein>
<comment type="subcellular location">
    <subcellularLocation>
        <location evidence="1">Membrane</location>
        <topology evidence="1">Multi-pass membrane protein</topology>
    </subcellularLocation>
</comment>
<reference evidence="6 8" key="1">
    <citation type="submission" date="2015-07" db="EMBL/GenBank/DDBJ databases">
        <title>Genome of Polaribacter dokdonenesis DSW-5, isolated from seawater off Dokdo in Korea.</title>
        <authorList>
            <person name="Yoon K."/>
            <person name="Song J.Y."/>
            <person name="Kim J.F."/>
        </authorList>
    </citation>
    <scope>NUCLEOTIDE SEQUENCE [LARGE SCALE GENOMIC DNA]</scope>
    <source>
        <strain evidence="6 8">DSW-5</strain>
    </source>
</reference>
<evidence type="ECO:0000313" key="8">
    <source>
        <dbReference type="Proteomes" id="UP000037716"/>
    </source>
</evidence>
<evidence type="ECO:0000313" key="9">
    <source>
        <dbReference type="Proteomes" id="UP000183071"/>
    </source>
</evidence>
<dbReference type="EMBL" id="LGBR01000001">
    <property type="protein sequence ID" value="KOY51491.1"/>
    <property type="molecule type" value="Genomic_DNA"/>
</dbReference>
<evidence type="ECO:0000256" key="5">
    <source>
        <dbReference type="SAM" id="Phobius"/>
    </source>
</evidence>
<comment type="caution">
    <text evidence="6">The sequence shown here is derived from an EMBL/GenBank/DDBJ whole genome shotgun (WGS) entry which is preliminary data.</text>
</comment>
<feature type="transmembrane region" description="Helical" evidence="5">
    <location>
        <begin position="105"/>
        <end position="124"/>
    </location>
</feature>
<keyword evidence="4 5" id="KW-0472">Membrane</keyword>
<dbReference type="EMBL" id="FNUE01000001">
    <property type="protein sequence ID" value="SEE10248.1"/>
    <property type="molecule type" value="Genomic_DNA"/>
</dbReference>
<evidence type="ECO:0000313" key="7">
    <source>
        <dbReference type="EMBL" id="SEE10248.1"/>
    </source>
</evidence>
<name>A0A0M9CFB1_9FLAO</name>
<keyword evidence="2 5" id="KW-0812">Transmembrane</keyword>
<sequence length="125" mass="14091">MQTLDYIIIALKVIVSLSILNVWLIQPKKNTKWRGGDATTIIEEFNCYGLSKTICYIIGFLKVSLAILLLVSIKFEELTIVSSLGLATLLLGSILMHLKIKDPLFKSFPAFLFVVMNLIIAYFSY</sequence>
<dbReference type="AlphaFoldDB" id="A0A0M9CFB1"/>
<dbReference type="OrthoDB" id="1493324at2"/>
<dbReference type="RefSeq" id="WP_053973668.1">
    <property type="nucleotide sequence ID" value="NZ_FNUE01000001.1"/>
</dbReference>